<sequence>MGRSRWPPNSFTEWVVGQNFKNTPQRSSSQTPILTVSISEDEASGSEKVEITYPGRRRINRPTTQPPSEALPSRRVRFDRNSRPLKSALKKRADLDTSSDTLVEDSSEDPTTEEESSAVEDSESSEDEAYSRRKRLLADKRLRAAIFCRKKNNDSEDSSGANETTQTEDSGDTEEDKKKVSPKQKNKKSNPKTNRKASPRETEPPKPVDKNAFKLTKYPKSMEPNLIMPVRSKVLQCEHTIEGPRDPRPNAFIDSGKGIVRVYHGPTWGNHTGELYGNVNPAKMPSPLPSSAGPYPGFNGYPPGPHGYPPGAPGYYGPPPYGPYPPYPPHPPAGPSPRFPAGPPPGSPFAKNMPPAPPNGTTVKNVQMPDNTATKEPASKAMGISGNAWPGTPDLLREVPGQGQQEKAKSDAVDNVGPSQGAGSQKESQYGGNVRWDSSSNQGWGGSGNQAWGEKTLNSPADFSGWGGNKGGFERTSNKSEKSAIGSQNGNWFGKPDKKSPVSINDSPIHEGGNNGWGDSGNKGWGASENIGWGESGNKDWRDSGDKGWTDSGGNGWKSSPVAAASPESNKPPSAQPWGLQENGGGGKGWGDKGTNEGDNQGWATQDAGEDTWKATDNSGNDNQKWGSGFNDDQGWSGDKTDDGGGWYQNDANKSGGWDNDKADTGGGWSNDKANGAWNDVGSGPNRNSPQGGRGGNVWGGPPHSRPSSQRPSDEHGWGNSGRNSGNDNGNENGNDNNVVPGPMPGAWVDNYGNQHSGGGSNRPSPRDPKETYVGAFDWPGGQGPPSGSANHRWNGNGGYNGPRSSPANNWKGGNGGYNGSPPQGPPAGGWNGRTGSNGTRDKPPTPPDPSTAYQFGSGGYGGTKQQKYGENNGRHVTGWKPPGEYAGIGVDDNLSNNAGPTNHSWANLSLAQDTGGKADNW</sequence>
<feature type="compositionally biased region" description="Low complexity" evidence="1">
    <location>
        <begin position="721"/>
        <end position="738"/>
    </location>
</feature>
<organism evidence="2 3">
    <name type="scientific">Cytospora mali</name>
    <name type="common">Apple Valsa canker fungus</name>
    <name type="synonym">Valsa mali</name>
    <dbReference type="NCBI Taxonomy" id="578113"/>
    <lineage>
        <taxon>Eukaryota</taxon>
        <taxon>Fungi</taxon>
        <taxon>Dikarya</taxon>
        <taxon>Ascomycota</taxon>
        <taxon>Pezizomycotina</taxon>
        <taxon>Sordariomycetes</taxon>
        <taxon>Sordariomycetidae</taxon>
        <taxon>Diaporthales</taxon>
        <taxon>Cytosporaceae</taxon>
        <taxon>Cytospora</taxon>
    </lineage>
</organism>
<gene>
    <name evidence="2" type="ORF">VM1G_00152</name>
</gene>
<feature type="compositionally biased region" description="Low complexity" evidence="1">
    <location>
        <begin position="700"/>
        <end position="711"/>
    </location>
</feature>
<feature type="compositionally biased region" description="Basic and acidic residues" evidence="1">
    <location>
        <begin position="537"/>
        <end position="549"/>
    </location>
</feature>
<feature type="compositionally biased region" description="Pro residues" evidence="1">
    <location>
        <begin position="332"/>
        <end position="347"/>
    </location>
</feature>
<feature type="region of interest" description="Disordered" evidence="1">
    <location>
        <begin position="148"/>
        <end position="221"/>
    </location>
</feature>
<feature type="compositionally biased region" description="Gly residues" evidence="1">
    <location>
        <begin position="513"/>
        <end position="524"/>
    </location>
</feature>
<feature type="compositionally biased region" description="Polar residues" evidence="1">
    <location>
        <begin position="417"/>
        <end position="431"/>
    </location>
</feature>
<feature type="compositionally biased region" description="Polar residues" evidence="1">
    <location>
        <begin position="21"/>
        <end position="38"/>
    </location>
</feature>
<protein>
    <submittedName>
        <fullName evidence="2">Uncharacterized protein</fullName>
    </submittedName>
</protein>
<feature type="compositionally biased region" description="Basic residues" evidence="1">
    <location>
        <begin position="180"/>
        <end position="197"/>
    </location>
</feature>
<dbReference type="OrthoDB" id="3439935at2759"/>
<name>A0A194VN40_CYTMA</name>
<feature type="compositionally biased region" description="Polar residues" evidence="1">
    <location>
        <begin position="894"/>
        <end position="913"/>
    </location>
</feature>
<feature type="region of interest" description="Disordered" evidence="1">
    <location>
        <begin position="21"/>
        <end position="132"/>
    </location>
</feature>
<feature type="compositionally biased region" description="Basic and acidic residues" evidence="1">
    <location>
        <begin position="472"/>
        <end position="482"/>
    </location>
</feature>
<evidence type="ECO:0000313" key="3">
    <source>
        <dbReference type="Proteomes" id="UP000078559"/>
    </source>
</evidence>
<evidence type="ECO:0000313" key="2">
    <source>
        <dbReference type="EMBL" id="KUI65584.1"/>
    </source>
</evidence>
<feature type="region of interest" description="Disordered" evidence="1">
    <location>
        <begin position="332"/>
        <end position="922"/>
    </location>
</feature>
<proteinExistence type="predicted"/>
<reference evidence="2" key="1">
    <citation type="submission" date="2014-12" db="EMBL/GenBank/DDBJ databases">
        <title>Genome Sequence of Valsa Canker Pathogens Uncovers a Specific Adaption of Colonization on Woody Bark.</title>
        <authorList>
            <person name="Yin Z."/>
            <person name="Liu H."/>
            <person name="Gao X."/>
            <person name="Li Z."/>
            <person name="Song N."/>
            <person name="Ke X."/>
            <person name="Dai Q."/>
            <person name="Wu Y."/>
            <person name="Sun Y."/>
            <person name="Xu J.-R."/>
            <person name="Kang Z.K."/>
            <person name="Wang L."/>
            <person name="Huang L."/>
        </authorList>
    </citation>
    <scope>NUCLEOTIDE SEQUENCE [LARGE SCALE GENOMIC DNA]</scope>
    <source>
        <strain evidence="2">03-8</strain>
    </source>
</reference>
<feature type="compositionally biased region" description="Basic and acidic residues" evidence="1">
    <location>
        <begin position="198"/>
        <end position="212"/>
    </location>
</feature>
<feature type="compositionally biased region" description="Acidic residues" evidence="1">
    <location>
        <begin position="102"/>
        <end position="128"/>
    </location>
</feature>
<dbReference type="Proteomes" id="UP000078559">
    <property type="component" value="Chromosome 1"/>
</dbReference>
<keyword evidence="3" id="KW-1185">Reference proteome</keyword>
<accession>A0A194VN40</accession>
<dbReference type="EMBL" id="CM003098">
    <property type="protein sequence ID" value="KUI65584.1"/>
    <property type="molecule type" value="Genomic_DNA"/>
</dbReference>
<dbReference type="AlphaFoldDB" id="A0A194VN40"/>
<feature type="compositionally biased region" description="Polar residues" evidence="1">
    <location>
        <begin position="359"/>
        <end position="374"/>
    </location>
</feature>
<feature type="compositionally biased region" description="Polar residues" evidence="1">
    <location>
        <begin position="158"/>
        <end position="168"/>
    </location>
</feature>
<evidence type="ECO:0000256" key="1">
    <source>
        <dbReference type="SAM" id="MobiDB-lite"/>
    </source>
</evidence>
<feature type="compositionally biased region" description="Polar residues" evidence="1">
    <location>
        <begin position="615"/>
        <end position="626"/>
    </location>
</feature>